<comment type="caution">
    <text evidence="5">The sequence shown here is derived from an EMBL/GenBank/DDBJ whole genome shotgun (WGS) entry which is preliminary data.</text>
</comment>
<dbReference type="Gene3D" id="3.90.640.10">
    <property type="entry name" value="Actin, Chain A, domain 4"/>
    <property type="match status" value="1"/>
</dbReference>
<evidence type="ECO:0000256" key="4">
    <source>
        <dbReference type="ARBA" id="ARBA00023186"/>
    </source>
</evidence>
<keyword evidence="6" id="KW-1185">Reference proteome</keyword>
<dbReference type="Pfam" id="PF00012">
    <property type="entry name" value="HSP70"/>
    <property type="match status" value="1"/>
</dbReference>
<dbReference type="InterPro" id="IPR043129">
    <property type="entry name" value="ATPase_NBD"/>
</dbReference>
<dbReference type="PRINTS" id="PR00301">
    <property type="entry name" value="HEATSHOCK70"/>
</dbReference>
<keyword evidence="3" id="KW-0067">ATP-binding</keyword>
<dbReference type="FunFam" id="3.90.640.10:FF:000003">
    <property type="entry name" value="Molecular chaperone DnaK"/>
    <property type="match status" value="1"/>
</dbReference>
<dbReference type="PANTHER" id="PTHR19375">
    <property type="entry name" value="HEAT SHOCK PROTEIN 70KDA"/>
    <property type="match status" value="1"/>
</dbReference>
<dbReference type="EMBL" id="STGY01000077">
    <property type="protein sequence ID" value="THV34707.1"/>
    <property type="molecule type" value="Genomic_DNA"/>
</dbReference>
<name>A0A4S8PTH6_9ACTN</name>
<evidence type="ECO:0000313" key="6">
    <source>
        <dbReference type="Proteomes" id="UP000308760"/>
    </source>
</evidence>
<keyword evidence="2" id="KW-0547">Nucleotide-binding</keyword>
<dbReference type="InterPro" id="IPR013126">
    <property type="entry name" value="Hsp_70_fam"/>
</dbReference>
<dbReference type="RefSeq" id="WP_136537089.1">
    <property type="nucleotide sequence ID" value="NZ_STGY01000077.1"/>
</dbReference>
<dbReference type="OrthoDB" id="9766019at2"/>
<dbReference type="Proteomes" id="UP000308760">
    <property type="component" value="Unassembled WGS sequence"/>
</dbReference>
<gene>
    <name evidence="5" type="ORF">FAB82_23960</name>
</gene>
<proteinExistence type="inferred from homology"/>
<dbReference type="Gene3D" id="3.30.420.40">
    <property type="match status" value="2"/>
</dbReference>
<reference evidence="5 6" key="2">
    <citation type="submission" date="2019-05" db="EMBL/GenBank/DDBJ databases">
        <title>Glycomyces buryatensis sp. nov.</title>
        <authorList>
            <person name="Nikitina E."/>
        </authorList>
    </citation>
    <scope>NUCLEOTIDE SEQUENCE [LARGE SCALE GENOMIC DNA]</scope>
    <source>
        <strain evidence="5 6">18</strain>
    </source>
</reference>
<evidence type="ECO:0000256" key="1">
    <source>
        <dbReference type="ARBA" id="ARBA00007381"/>
    </source>
</evidence>
<evidence type="ECO:0000256" key="2">
    <source>
        <dbReference type="ARBA" id="ARBA00022741"/>
    </source>
</evidence>
<dbReference type="GO" id="GO:0140662">
    <property type="term" value="F:ATP-dependent protein folding chaperone"/>
    <property type="evidence" value="ECO:0007669"/>
    <property type="project" value="InterPro"/>
</dbReference>
<keyword evidence="4" id="KW-0143">Chaperone</keyword>
<protein>
    <recommendedName>
        <fullName evidence="7">Hsp70 family protein</fullName>
    </recommendedName>
</protein>
<accession>A0A4S8PTH6</accession>
<dbReference type="SUPFAM" id="SSF53067">
    <property type="entry name" value="Actin-like ATPase domain"/>
    <property type="match status" value="1"/>
</dbReference>
<evidence type="ECO:0000256" key="3">
    <source>
        <dbReference type="ARBA" id="ARBA00022840"/>
    </source>
</evidence>
<evidence type="ECO:0008006" key="7">
    <source>
        <dbReference type="Google" id="ProtNLM"/>
    </source>
</evidence>
<organism evidence="5 6">
    <name type="scientific">Glycomyces buryatensis</name>
    <dbReference type="NCBI Taxonomy" id="2570927"/>
    <lineage>
        <taxon>Bacteria</taxon>
        <taxon>Bacillati</taxon>
        <taxon>Actinomycetota</taxon>
        <taxon>Actinomycetes</taxon>
        <taxon>Glycomycetales</taxon>
        <taxon>Glycomycetaceae</taxon>
        <taxon>Glycomyces</taxon>
    </lineage>
</organism>
<dbReference type="GO" id="GO:0005524">
    <property type="term" value="F:ATP binding"/>
    <property type="evidence" value="ECO:0007669"/>
    <property type="project" value="UniProtKB-KW"/>
</dbReference>
<reference evidence="6" key="1">
    <citation type="submission" date="2019-04" db="EMBL/GenBank/DDBJ databases">
        <title>Nocardioides xinjiangensis sp. nov.</title>
        <authorList>
            <person name="Liu S."/>
        </authorList>
    </citation>
    <scope>NUCLEOTIDE SEQUENCE [LARGE SCALE GENOMIC DNA]</scope>
    <source>
        <strain evidence="6">18</strain>
    </source>
</reference>
<comment type="similarity">
    <text evidence="1">Belongs to the heat shock protein 70 family.</text>
</comment>
<evidence type="ECO:0000313" key="5">
    <source>
        <dbReference type="EMBL" id="THV34707.1"/>
    </source>
</evidence>
<dbReference type="AlphaFoldDB" id="A0A4S8PTH6"/>
<sequence>MRATTTRAIRMTRQGSQQSFRLEFDDCGWGHYLCDLAAIDAKIELSSATSSRVLLPHLADAPDGPYHLDHTISRQEFEAGTHDLLARCELPIRRALDEADPIYRDIDQAILTGGATRMPALEPMVRLATGCARFNQGLIPEGIATGAALAAGVLTGTVKDTLLLDVGSAQKIR</sequence>